<dbReference type="InterPro" id="IPR041289">
    <property type="entry name" value="Bact_RF_family3"/>
</dbReference>
<dbReference type="AlphaFoldDB" id="A0A0A0DFI7"/>
<proteinExistence type="predicted"/>
<dbReference type="RefSeq" id="WP_034831503.1">
    <property type="nucleotide sequence ID" value="NZ_JANX01000013.1"/>
</dbReference>
<dbReference type="EMBL" id="JANX01000013">
    <property type="protein sequence ID" value="KGM35752.1"/>
    <property type="molecule type" value="Genomic_DNA"/>
</dbReference>
<dbReference type="Pfam" id="PF18845">
    <property type="entry name" value="baeRF_family3"/>
    <property type="match status" value="1"/>
</dbReference>
<sequence>MAQPTSDPTITPQDRAWLVAAHDPAVTLYVATEPVQRATGGLGAKRRNLKHMLQQRLQAADLAPERRQALLAAGEEALSTADFPALDPGFALFLAEDRVHALPLGEAPPEDMSAVGHRFLLRPILDRFGPGERFHILAISAGGTRLLKATREACHDATPQDLPRSLEQVAAESDAEVTKQANAPGRGSAGDAVSATRHSYESPAELHKTQLVEFVHRSVKAVRRHLADDPAPVVLVAEPELAGHVHSAGDWPELLPDFVNHHPARMSDEDLHAAALTALPPGDAKAEPVLDRIKARLGTAEPTVAIKLEEILAAARDGRVDSLLIAADETIWGHFDEGRGVAAARGTPTGEEDLLNLAAVMTLETGGIAFSLPRERLPRSVPAAAALRY</sequence>
<accession>A0A0A0DFI7</accession>
<evidence type="ECO:0000313" key="3">
    <source>
        <dbReference type="Proteomes" id="UP000029995"/>
    </source>
</evidence>
<protein>
    <submittedName>
        <fullName evidence="2">Uncharacterized protein</fullName>
    </submittedName>
</protein>
<evidence type="ECO:0000313" key="2">
    <source>
        <dbReference type="EMBL" id="KGM35752.1"/>
    </source>
</evidence>
<organism evidence="2 3">
    <name type="scientific">Inquilinus limosus MP06</name>
    <dbReference type="NCBI Taxonomy" id="1398085"/>
    <lineage>
        <taxon>Bacteria</taxon>
        <taxon>Pseudomonadati</taxon>
        <taxon>Pseudomonadota</taxon>
        <taxon>Alphaproteobacteria</taxon>
        <taxon>Rhodospirillales</taxon>
        <taxon>Rhodospirillaceae</taxon>
        <taxon>Inquilinus</taxon>
    </lineage>
</organism>
<feature type="region of interest" description="Disordered" evidence="1">
    <location>
        <begin position="168"/>
        <end position="202"/>
    </location>
</feature>
<dbReference type="OrthoDB" id="7260501at2"/>
<name>A0A0A0DFI7_9PROT</name>
<dbReference type="Proteomes" id="UP000029995">
    <property type="component" value="Unassembled WGS sequence"/>
</dbReference>
<evidence type="ECO:0000256" key="1">
    <source>
        <dbReference type="SAM" id="MobiDB-lite"/>
    </source>
</evidence>
<comment type="caution">
    <text evidence="2">The sequence shown here is derived from an EMBL/GenBank/DDBJ whole genome shotgun (WGS) entry which is preliminary data.</text>
</comment>
<reference evidence="2 3" key="1">
    <citation type="submission" date="2014-01" db="EMBL/GenBank/DDBJ databases">
        <title>Genome sequence determination for a cystic fibrosis isolate, Inquilinus limosus.</title>
        <authorList>
            <person name="Pino M."/>
            <person name="Di Conza J."/>
            <person name="Gutkind G."/>
        </authorList>
    </citation>
    <scope>NUCLEOTIDE SEQUENCE [LARGE SCALE GENOMIC DNA]</scope>
    <source>
        <strain evidence="2 3">MP06</strain>
    </source>
</reference>
<gene>
    <name evidence="2" type="ORF">P409_02640</name>
</gene>